<organism evidence="2 3">
    <name type="scientific">Rhynchospora tenuis</name>
    <dbReference type="NCBI Taxonomy" id="198213"/>
    <lineage>
        <taxon>Eukaryota</taxon>
        <taxon>Viridiplantae</taxon>
        <taxon>Streptophyta</taxon>
        <taxon>Embryophyta</taxon>
        <taxon>Tracheophyta</taxon>
        <taxon>Spermatophyta</taxon>
        <taxon>Magnoliopsida</taxon>
        <taxon>Liliopsida</taxon>
        <taxon>Poales</taxon>
        <taxon>Cyperaceae</taxon>
        <taxon>Cyperoideae</taxon>
        <taxon>Rhynchosporeae</taxon>
        <taxon>Rhynchospora</taxon>
    </lineage>
</organism>
<dbReference type="Proteomes" id="UP001210211">
    <property type="component" value="Unassembled WGS sequence"/>
</dbReference>
<keyword evidence="3" id="KW-1185">Reference proteome</keyword>
<evidence type="ECO:0000313" key="2">
    <source>
        <dbReference type="EMBL" id="KAJ3699175.1"/>
    </source>
</evidence>
<evidence type="ECO:0000313" key="3">
    <source>
        <dbReference type="Proteomes" id="UP001210211"/>
    </source>
</evidence>
<evidence type="ECO:0000256" key="1">
    <source>
        <dbReference type="SAM" id="MobiDB-lite"/>
    </source>
</evidence>
<gene>
    <name evidence="2" type="ORF">LUZ61_002880</name>
</gene>
<feature type="compositionally biased region" description="Acidic residues" evidence="1">
    <location>
        <begin position="12"/>
        <end position="24"/>
    </location>
</feature>
<comment type="caution">
    <text evidence="2">The sequence shown here is derived from an EMBL/GenBank/DDBJ whole genome shotgun (WGS) entry which is preliminary data.</text>
</comment>
<dbReference type="PANTHER" id="PTHR33018">
    <property type="entry name" value="OS10G0338966 PROTEIN-RELATED"/>
    <property type="match status" value="1"/>
</dbReference>
<proteinExistence type="predicted"/>
<feature type="compositionally biased region" description="Basic residues" evidence="1">
    <location>
        <begin position="35"/>
        <end position="45"/>
    </location>
</feature>
<feature type="region of interest" description="Disordered" evidence="1">
    <location>
        <begin position="1"/>
        <end position="45"/>
    </location>
</feature>
<name>A0AAD6ESB0_9POAL</name>
<reference evidence="2 3" key="1">
    <citation type="journal article" date="2022" name="Cell">
        <title>Repeat-based holocentromeres influence genome architecture and karyotype evolution.</title>
        <authorList>
            <person name="Hofstatter P.G."/>
            <person name="Thangavel G."/>
            <person name="Lux T."/>
            <person name="Neumann P."/>
            <person name="Vondrak T."/>
            <person name="Novak P."/>
            <person name="Zhang M."/>
            <person name="Costa L."/>
            <person name="Castellani M."/>
            <person name="Scott A."/>
            <person name="Toegelov H."/>
            <person name="Fuchs J."/>
            <person name="Mata-Sucre Y."/>
            <person name="Dias Y."/>
            <person name="Vanzela A.L.L."/>
            <person name="Huettel B."/>
            <person name="Almeida C.C.S."/>
            <person name="Simkova H."/>
            <person name="Souza G."/>
            <person name="Pedrosa-Harand A."/>
            <person name="Macas J."/>
            <person name="Mayer K.F.X."/>
            <person name="Houben A."/>
            <person name="Marques A."/>
        </authorList>
    </citation>
    <scope>NUCLEOTIDE SEQUENCE [LARGE SCALE GENOMIC DNA]</scope>
    <source>
        <strain evidence="2">RhyTen1mFocal</strain>
    </source>
</reference>
<protein>
    <submittedName>
        <fullName evidence="2">Uncharacterized protein</fullName>
    </submittedName>
</protein>
<sequence length="611" mass="69626">MSNPDENPPSDIDCDNVLDEDEELMPNPNATSSSRRGKRSTAKCNKTAKKIAAGKKLEIEFDELGVPTGDNATEFTRNIALKTRDMIPISYKRCPLVPKEMKHDLLTAICTQWSIPPNSPHLKKILSACSKRWRAYKCRLNKRYRLNPKKGEEPWDAHNIAKEEYDQFDEYYGTPEFEELSKKEKENAAKKDMPHTLGSGGYMSAEKTWKKGEVVHGATSTISEEVDNRTYRWSRARARRDPETNEIRCTDPKVAKIVDTAVALKESGEFQISRQNDILTSAVGTKEHSGRLRGYPHFTGVKAVFGKGTRKSKGYSEEELDRRVQEEVSRQVQEEIDQRVQREVARVMEQNFSRMWPHGQPPPQNYDPIAHQAFILLSQGSNNQPHPIPSPGIEGSMEALLFLPGDNLTINYVARAIVFARNSMDETVHGEPLAKDELRVQLLEVFHHAYELSPPYPPPNSDDRLGMLVNSFLRWPNFLVDIDLSRLVSLRQTPQQPALLAKFTAKKKIMQQVEEEPDEVDEDFDANAFLVDGEFEMRDPFCTPKELQLIGPNAANLHNYMMMVDPSVSSFEIHAKFDCVVLESFILSFSDIDAIFKRQLLIVQVMKVWTM</sequence>
<dbReference type="PANTHER" id="PTHR33018:SF34">
    <property type="entry name" value="OS02G0472350 PROTEIN"/>
    <property type="match status" value="1"/>
</dbReference>
<accession>A0AAD6ESB0</accession>
<dbReference type="AlphaFoldDB" id="A0AAD6ESB0"/>
<dbReference type="EMBL" id="JAMRDG010000001">
    <property type="protein sequence ID" value="KAJ3699175.1"/>
    <property type="molecule type" value="Genomic_DNA"/>
</dbReference>